<evidence type="ECO:0000313" key="7">
    <source>
        <dbReference type="Proteomes" id="UP001219518"/>
    </source>
</evidence>
<keyword evidence="2" id="KW-0433">Leucine-rich repeat</keyword>
<feature type="compositionally biased region" description="Polar residues" evidence="4">
    <location>
        <begin position="405"/>
        <end position="418"/>
    </location>
</feature>
<keyword evidence="1" id="KW-0343">GTPase activation</keyword>
<reference evidence="6" key="2">
    <citation type="journal article" date="2023" name="BMC Genomics">
        <title>Pest status, molecular evolution, and epigenetic factors derived from the genome assembly of Frankliniella fusca, a thysanopteran phytovirus vector.</title>
        <authorList>
            <person name="Catto M.A."/>
            <person name="Labadie P.E."/>
            <person name="Jacobson A.L."/>
            <person name="Kennedy G.G."/>
            <person name="Srinivasan R."/>
            <person name="Hunt B.G."/>
        </authorList>
    </citation>
    <scope>NUCLEOTIDE SEQUENCE</scope>
    <source>
        <strain evidence="6">PL_HMW_Pooled</strain>
    </source>
</reference>
<accession>A0AAE1HDM3</accession>
<dbReference type="InterPro" id="IPR001611">
    <property type="entry name" value="Leu-rich_rpt"/>
</dbReference>
<keyword evidence="3" id="KW-0677">Repeat</keyword>
<dbReference type="GO" id="GO:0005096">
    <property type="term" value="F:GTPase activator activity"/>
    <property type="evidence" value="ECO:0007669"/>
    <property type="project" value="UniProtKB-KW"/>
</dbReference>
<dbReference type="GO" id="GO:0005829">
    <property type="term" value="C:cytosol"/>
    <property type="evidence" value="ECO:0007669"/>
    <property type="project" value="TreeGrafter"/>
</dbReference>
<dbReference type="Gene3D" id="3.80.10.10">
    <property type="entry name" value="Ribonuclease Inhibitor"/>
    <property type="match status" value="1"/>
</dbReference>
<reference evidence="6" key="1">
    <citation type="submission" date="2021-07" db="EMBL/GenBank/DDBJ databases">
        <authorList>
            <person name="Catto M.A."/>
            <person name="Jacobson A."/>
            <person name="Kennedy G."/>
            <person name="Labadie P."/>
            <person name="Hunt B.G."/>
            <person name="Srinivasan R."/>
        </authorList>
    </citation>
    <scope>NUCLEOTIDE SEQUENCE</scope>
    <source>
        <strain evidence="6">PL_HMW_Pooled</strain>
        <tissue evidence="6">Head</tissue>
    </source>
</reference>
<dbReference type="InterPro" id="IPR027038">
    <property type="entry name" value="RanGap"/>
</dbReference>
<evidence type="ECO:0000256" key="4">
    <source>
        <dbReference type="SAM" id="MobiDB-lite"/>
    </source>
</evidence>
<dbReference type="SMART" id="SM00368">
    <property type="entry name" value="LRR_RI"/>
    <property type="match status" value="9"/>
</dbReference>
<dbReference type="GO" id="GO:0031267">
    <property type="term" value="F:small GTPase binding"/>
    <property type="evidence" value="ECO:0007669"/>
    <property type="project" value="TreeGrafter"/>
</dbReference>
<dbReference type="PANTHER" id="PTHR24113:SF12">
    <property type="entry name" value="RAN GTPASE-ACTIVATING PROTEIN 1"/>
    <property type="match status" value="1"/>
</dbReference>
<dbReference type="PANTHER" id="PTHR24113">
    <property type="entry name" value="RAN GTPASE-ACTIVATING PROTEIN 1"/>
    <property type="match status" value="1"/>
</dbReference>
<dbReference type="GO" id="GO:0005634">
    <property type="term" value="C:nucleus"/>
    <property type="evidence" value="ECO:0007669"/>
    <property type="project" value="TreeGrafter"/>
</dbReference>
<dbReference type="EMBL" id="JAHWGI010000960">
    <property type="protein sequence ID" value="KAK3918721.1"/>
    <property type="molecule type" value="Genomic_DNA"/>
</dbReference>
<dbReference type="InterPro" id="IPR036720">
    <property type="entry name" value="RanGAP1_C_sf"/>
</dbReference>
<dbReference type="CDD" id="cd00116">
    <property type="entry name" value="LRR_RI"/>
    <property type="match status" value="1"/>
</dbReference>
<dbReference type="Pfam" id="PF07834">
    <property type="entry name" value="RanGAP1_C"/>
    <property type="match status" value="1"/>
</dbReference>
<dbReference type="SUPFAM" id="SSF52047">
    <property type="entry name" value="RNI-like"/>
    <property type="match status" value="1"/>
</dbReference>
<dbReference type="GO" id="GO:0048471">
    <property type="term" value="C:perinuclear region of cytoplasm"/>
    <property type="evidence" value="ECO:0007669"/>
    <property type="project" value="TreeGrafter"/>
</dbReference>
<sequence length="586" mass="64132">MPVAMSEIDDVVQRLAATTVEPTGVSFQGKGLKLDSENDAKEVVDAMSKCTDLTFLNLEGNTLGVEASKAIAKGLETHPELKRALWKDMFTGRMKTEIPKALQALGQGLMIAQAQLVELDLSDNAFGPIGVEGLATLLRSPPCYSLQELRLNNNGLGITGGKLLAKSLLDCHNNAKEAGGKGLGLRVFIAGRNRLENEGATALAQVFKAVGTLEEVAMPQNGIYHVGITALSEGLRQNPNLRVLNLNDNTLTAKGAAAISKALLYLPGLRSLNFGDCLLKTKGAQFIAEALTEKHTQLEEVYLSCNEIGLVGGLAIISALTNKKKLKKVDLDGNQFGDDGCEQIQSVLISAGHQEEVLSLEDDEGVDDEEDEEEGDDDDNDEEEEEEEDEHDEEEDEDEEDENDQTSNNSVEVPLNLPSQQCTVRQFLETPTGERLLSVTTEKLLQEAKYLADENYLENLLPMLMKVAALSTHSNQKVQQVALKTSEELLRHMYSWAKKGDSFRSALTNNALLVHLGLIKSEDKALKVTWNLDGCLTALEHSIKQNVFPDSTLHLLRFFLERPNSLVILPVTKQRILAILPRSIAL</sequence>
<feature type="compositionally biased region" description="Acidic residues" evidence="4">
    <location>
        <begin position="360"/>
        <end position="404"/>
    </location>
</feature>
<feature type="domain" description="Ran-GTPase activating protein 1 C-terminal" evidence="5">
    <location>
        <begin position="398"/>
        <end position="565"/>
    </location>
</feature>
<dbReference type="Proteomes" id="UP001219518">
    <property type="component" value="Unassembled WGS sequence"/>
</dbReference>
<protein>
    <submittedName>
        <fullName evidence="6">Ran GTPase-activating protein 1</fullName>
    </submittedName>
</protein>
<dbReference type="Gene3D" id="1.25.40.200">
    <property type="entry name" value="Ran-GTPase activating protein 1, C-terminal domain"/>
    <property type="match status" value="1"/>
</dbReference>
<feature type="region of interest" description="Disordered" evidence="4">
    <location>
        <begin position="360"/>
        <end position="418"/>
    </location>
</feature>
<evidence type="ECO:0000313" key="6">
    <source>
        <dbReference type="EMBL" id="KAK3918721.1"/>
    </source>
</evidence>
<proteinExistence type="predicted"/>
<evidence type="ECO:0000259" key="5">
    <source>
        <dbReference type="Pfam" id="PF07834"/>
    </source>
</evidence>
<organism evidence="6 7">
    <name type="scientific">Frankliniella fusca</name>
    <dbReference type="NCBI Taxonomy" id="407009"/>
    <lineage>
        <taxon>Eukaryota</taxon>
        <taxon>Metazoa</taxon>
        <taxon>Ecdysozoa</taxon>
        <taxon>Arthropoda</taxon>
        <taxon>Hexapoda</taxon>
        <taxon>Insecta</taxon>
        <taxon>Pterygota</taxon>
        <taxon>Neoptera</taxon>
        <taxon>Paraneoptera</taxon>
        <taxon>Thysanoptera</taxon>
        <taxon>Terebrantia</taxon>
        <taxon>Thripoidea</taxon>
        <taxon>Thripidae</taxon>
        <taxon>Frankliniella</taxon>
    </lineage>
</organism>
<dbReference type="AlphaFoldDB" id="A0AAE1HDM3"/>
<evidence type="ECO:0000256" key="3">
    <source>
        <dbReference type="ARBA" id="ARBA00022737"/>
    </source>
</evidence>
<dbReference type="SUPFAM" id="SSF69099">
    <property type="entry name" value="Ran-GTPase activating protein 1 (RanGAP1), C-terminal domain"/>
    <property type="match status" value="1"/>
</dbReference>
<evidence type="ECO:0000256" key="2">
    <source>
        <dbReference type="ARBA" id="ARBA00022614"/>
    </source>
</evidence>
<dbReference type="InterPro" id="IPR009109">
    <property type="entry name" value="Ran_GTPase_activating_1_C"/>
</dbReference>
<dbReference type="GO" id="GO:0007165">
    <property type="term" value="P:signal transduction"/>
    <property type="evidence" value="ECO:0007669"/>
    <property type="project" value="InterPro"/>
</dbReference>
<keyword evidence="7" id="KW-1185">Reference proteome</keyword>
<evidence type="ECO:0000256" key="1">
    <source>
        <dbReference type="ARBA" id="ARBA00022468"/>
    </source>
</evidence>
<dbReference type="GO" id="GO:0006913">
    <property type="term" value="P:nucleocytoplasmic transport"/>
    <property type="evidence" value="ECO:0007669"/>
    <property type="project" value="TreeGrafter"/>
</dbReference>
<comment type="caution">
    <text evidence="6">The sequence shown here is derived from an EMBL/GenBank/DDBJ whole genome shotgun (WGS) entry which is preliminary data.</text>
</comment>
<gene>
    <name evidence="6" type="ORF">KUF71_007968</name>
</gene>
<dbReference type="InterPro" id="IPR032675">
    <property type="entry name" value="LRR_dom_sf"/>
</dbReference>
<name>A0AAE1HDM3_9NEOP</name>
<dbReference type="Pfam" id="PF13516">
    <property type="entry name" value="LRR_6"/>
    <property type="match status" value="4"/>
</dbReference>